<dbReference type="EMBL" id="BMTD01000035">
    <property type="protein sequence ID" value="GGV29054.1"/>
    <property type="molecule type" value="Genomic_DNA"/>
</dbReference>
<comment type="caution">
    <text evidence="1">The sequence shown here is derived from an EMBL/GenBank/DDBJ whole genome shotgun (WGS) entry which is preliminary data.</text>
</comment>
<name>A0A918IK76_9ACTN</name>
<evidence type="ECO:0000313" key="2">
    <source>
        <dbReference type="Proteomes" id="UP000618795"/>
    </source>
</evidence>
<reference evidence="1" key="2">
    <citation type="submission" date="2020-09" db="EMBL/GenBank/DDBJ databases">
        <authorList>
            <person name="Sun Q."/>
            <person name="Ohkuma M."/>
        </authorList>
    </citation>
    <scope>NUCLEOTIDE SEQUENCE</scope>
    <source>
        <strain evidence="1">JCM 4369</strain>
    </source>
</reference>
<keyword evidence="2" id="KW-1185">Reference proteome</keyword>
<proteinExistence type="predicted"/>
<gene>
    <name evidence="1" type="ORF">GCM10010260_81920</name>
</gene>
<protein>
    <submittedName>
        <fullName evidence="1">Uncharacterized protein</fullName>
    </submittedName>
</protein>
<sequence>MSYVKIIECTTPTELFRHYDGQSGVQPAYIELDLPNGTLSADYNAEIGNGIPFSVYHGQDRRYGIPVLTADAANRVMKEIAPLADRILADWEEIWDGSNTVVRLGEDARAAEDEIEARLGVAHPYEQVFGEEDLVGQWDISGAVNGEEAEEFGITAATSDERLEEIEAEILENLADCGESPVAVCVGLDAYLRTLRDNAAADQENED</sequence>
<organism evidence="1 2">
    <name type="scientific">Streptomyces filipinensis</name>
    <dbReference type="NCBI Taxonomy" id="66887"/>
    <lineage>
        <taxon>Bacteria</taxon>
        <taxon>Bacillati</taxon>
        <taxon>Actinomycetota</taxon>
        <taxon>Actinomycetes</taxon>
        <taxon>Kitasatosporales</taxon>
        <taxon>Streptomycetaceae</taxon>
        <taxon>Streptomyces</taxon>
    </lineage>
</organism>
<dbReference type="RefSeq" id="WP_191878520.1">
    <property type="nucleotide sequence ID" value="NZ_BMTD01000035.1"/>
</dbReference>
<dbReference type="AlphaFoldDB" id="A0A918IK76"/>
<evidence type="ECO:0000313" key="1">
    <source>
        <dbReference type="EMBL" id="GGV29054.1"/>
    </source>
</evidence>
<dbReference type="Proteomes" id="UP000618795">
    <property type="component" value="Unassembled WGS sequence"/>
</dbReference>
<accession>A0A918IK76</accession>
<reference evidence="1" key="1">
    <citation type="journal article" date="2014" name="Int. J. Syst. Evol. Microbiol.">
        <title>Complete genome sequence of Corynebacterium casei LMG S-19264T (=DSM 44701T), isolated from a smear-ripened cheese.</title>
        <authorList>
            <consortium name="US DOE Joint Genome Institute (JGI-PGF)"/>
            <person name="Walter F."/>
            <person name="Albersmeier A."/>
            <person name="Kalinowski J."/>
            <person name="Ruckert C."/>
        </authorList>
    </citation>
    <scope>NUCLEOTIDE SEQUENCE</scope>
    <source>
        <strain evidence="1">JCM 4369</strain>
    </source>
</reference>